<evidence type="ECO:0000313" key="2">
    <source>
        <dbReference type="Proteomes" id="UP001165960"/>
    </source>
</evidence>
<proteinExistence type="predicted"/>
<organism evidence="1 2">
    <name type="scientific">Entomophthora muscae</name>
    <dbReference type="NCBI Taxonomy" id="34485"/>
    <lineage>
        <taxon>Eukaryota</taxon>
        <taxon>Fungi</taxon>
        <taxon>Fungi incertae sedis</taxon>
        <taxon>Zoopagomycota</taxon>
        <taxon>Entomophthoromycotina</taxon>
        <taxon>Entomophthoromycetes</taxon>
        <taxon>Entomophthorales</taxon>
        <taxon>Entomophthoraceae</taxon>
        <taxon>Entomophthora</taxon>
    </lineage>
</organism>
<evidence type="ECO:0000313" key="1">
    <source>
        <dbReference type="EMBL" id="KAJ9081768.1"/>
    </source>
</evidence>
<name>A0ACC2U4H4_9FUNG</name>
<keyword evidence="2" id="KW-1185">Reference proteome</keyword>
<protein>
    <submittedName>
        <fullName evidence="1">Uncharacterized protein</fullName>
    </submittedName>
</protein>
<gene>
    <name evidence="1" type="ORF">DSO57_1011118</name>
</gene>
<dbReference type="Proteomes" id="UP001165960">
    <property type="component" value="Unassembled WGS sequence"/>
</dbReference>
<comment type="caution">
    <text evidence="1">The sequence shown here is derived from an EMBL/GenBank/DDBJ whole genome shotgun (WGS) entry which is preliminary data.</text>
</comment>
<dbReference type="EMBL" id="QTSX02001458">
    <property type="protein sequence ID" value="KAJ9081768.1"/>
    <property type="molecule type" value="Genomic_DNA"/>
</dbReference>
<sequence>MQIKFNLLGSVLASHLVLDGDCVDDTITTTSWEALFSKGHRLIDGTSYGFRSLKGTIHLDENLFWTGPTNNFTKFHKELQSKP</sequence>
<accession>A0ACC2U4H4</accession>
<reference evidence="1" key="1">
    <citation type="submission" date="2022-04" db="EMBL/GenBank/DDBJ databases">
        <title>Genome of the entomopathogenic fungus Entomophthora muscae.</title>
        <authorList>
            <person name="Elya C."/>
            <person name="Lovett B.R."/>
            <person name="Lee E."/>
            <person name="Macias A.M."/>
            <person name="Hajek A.E."/>
            <person name="De Bivort B.L."/>
            <person name="Kasson M.T."/>
            <person name="De Fine Licht H.H."/>
            <person name="Stajich J.E."/>
        </authorList>
    </citation>
    <scope>NUCLEOTIDE SEQUENCE</scope>
    <source>
        <strain evidence="1">Berkeley</strain>
    </source>
</reference>